<dbReference type="AlphaFoldDB" id="A0A7W7M6G2"/>
<gene>
    <name evidence="1" type="ORF">BJY16_002243</name>
</gene>
<keyword evidence="2" id="KW-1185">Reference proteome</keyword>
<evidence type="ECO:0000313" key="2">
    <source>
        <dbReference type="Proteomes" id="UP000546162"/>
    </source>
</evidence>
<dbReference type="RefSeq" id="WP_260418276.1">
    <property type="nucleotide sequence ID" value="NZ_BAABFG010000005.1"/>
</dbReference>
<accession>A0A7W7M6G2</accession>
<dbReference type="EMBL" id="JACHNB010000001">
    <property type="protein sequence ID" value="MBB4738784.1"/>
    <property type="molecule type" value="Genomic_DNA"/>
</dbReference>
<evidence type="ECO:0000313" key="1">
    <source>
        <dbReference type="EMBL" id="MBB4738784.1"/>
    </source>
</evidence>
<name>A0A7W7M6G2_9ACTN</name>
<protein>
    <submittedName>
        <fullName evidence="1">Uncharacterized protein</fullName>
    </submittedName>
</protein>
<organism evidence="1 2">
    <name type="scientific">Actinoplanes octamycinicus</name>
    <dbReference type="NCBI Taxonomy" id="135948"/>
    <lineage>
        <taxon>Bacteria</taxon>
        <taxon>Bacillati</taxon>
        <taxon>Actinomycetota</taxon>
        <taxon>Actinomycetes</taxon>
        <taxon>Micromonosporales</taxon>
        <taxon>Micromonosporaceae</taxon>
        <taxon>Actinoplanes</taxon>
    </lineage>
</organism>
<reference evidence="1 2" key="1">
    <citation type="submission" date="2020-08" db="EMBL/GenBank/DDBJ databases">
        <title>Sequencing the genomes of 1000 actinobacteria strains.</title>
        <authorList>
            <person name="Klenk H.-P."/>
        </authorList>
    </citation>
    <scope>NUCLEOTIDE SEQUENCE [LARGE SCALE GENOMIC DNA]</scope>
    <source>
        <strain evidence="1 2">DSM 45809</strain>
    </source>
</reference>
<dbReference type="Proteomes" id="UP000546162">
    <property type="component" value="Unassembled WGS sequence"/>
</dbReference>
<comment type="caution">
    <text evidence="1">The sequence shown here is derived from an EMBL/GenBank/DDBJ whole genome shotgun (WGS) entry which is preliminary data.</text>
</comment>
<sequence length="50" mass="5561">MRDLAAAGLLEPVGRTRARFYTEGPNFPERVLEVARRPMTLTEPYANAVG</sequence>
<proteinExistence type="predicted"/>